<evidence type="ECO:0000313" key="5">
    <source>
        <dbReference type="Proteomes" id="UP001607303"/>
    </source>
</evidence>
<gene>
    <name evidence="4" type="ORF">V1477_020880</name>
</gene>
<dbReference type="SMART" id="SM01017">
    <property type="entry name" value="Arrestin_C"/>
    <property type="match status" value="2"/>
</dbReference>
<evidence type="ECO:0000256" key="1">
    <source>
        <dbReference type="ARBA" id="ARBA00005298"/>
    </source>
</evidence>
<name>A0ABD2AQY2_VESMC</name>
<dbReference type="Pfam" id="PF00339">
    <property type="entry name" value="Arrestin_N"/>
    <property type="match status" value="2"/>
</dbReference>
<dbReference type="InterPro" id="IPR014752">
    <property type="entry name" value="Arrestin-like_C"/>
</dbReference>
<dbReference type="InterPro" id="IPR011022">
    <property type="entry name" value="Arrestin_C-like"/>
</dbReference>
<keyword evidence="5" id="KW-1185">Reference proteome</keyword>
<evidence type="ECO:0000256" key="2">
    <source>
        <dbReference type="ARBA" id="ARBA00022606"/>
    </source>
</evidence>
<dbReference type="InterPro" id="IPR014756">
    <property type="entry name" value="Ig_E-set"/>
</dbReference>
<dbReference type="InterPro" id="IPR050357">
    <property type="entry name" value="Arrestin_domain-protein"/>
</dbReference>
<dbReference type="AlphaFoldDB" id="A0ABD2AQY2"/>
<evidence type="ECO:0000259" key="3">
    <source>
        <dbReference type="SMART" id="SM01017"/>
    </source>
</evidence>
<accession>A0ABD2AQY2</accession>
<keyword evidence="2" id="KW-0716">Sensory transduction</keyword>
<reference evidence="4 5" key="1">
    <citation type="journal article" date="2024" name="Ann. Entomol. Soc. Am.">
        <title>Genomic analyses of the southern and eastern yellowjacket wasps (Hymenoptera: Vespidae) reveal evolutionary signatures of social life.</title>
        <authorList>
            <person name="Catto M.A."/>
            <person name="Caine P.B."/>
            <person name="Orr S.E."/>
            <person name="Hunt B.G."/>
            <person name="Goodisman M.A.D."/>
        </authorList>
    </citation>
    <scope>NUCLEOTIDE SEQUENCE [LARGE SCALE GENOMIC DNA]</scope>
    <source>
        <strain evidence="4">232</strain>
        <tissue evidence="4">Head and thorax</tissue>
    </source>
</reference>
<proteinExistence type="inferred from homology"/>
<dbReference type="EMBL" id="JAYRBN010000116">
    <property type="protein sequence ID" value="KAL2722060.1"/>
    <property type="molecule type" value="Genomic_DNA"/>
</dbReference>
<dbReference type="InterPro" id="IPR011021">
    <property type="entry name" value="Arrestin-like_N"/>
</dbReference>
<comment type="caution">
    <text evidence="4">The sequence shown here is derived from an EMBL/GenBank/DDBJ whole genome shotgun (WGS) entry which is preliminary data.</text>
</comment>
<feature type="domain" description="Arrestin C-terminal-like" evidence="3">
    <location>
        <begin position="172"/>
        <end position="301"/>
    </location>
</feature>
<dbReference type="Proteomes" id="UP001607303">
    <property type="component" value="Unassembled WGS sequence"/>
</dbReference>
<organism evidence="4 5">
    <name type="scientific">Vespula maculifrons</name>
    <name type="common">Eastern yellow jacket</name>
    <name type="synonym">Wasp</name>
    <dbReference type="NCBI Taxonomy" id="7453"/>
    <lineage>
        <taxon>Eukaryota</taxon>
        <taxon>Metazoa</taxon>
        <taxon>Ecdysozoa</taxon>
        <taxon>Arthropoda</taxon>
        <taxon>Hexapoda</taxon>
        <taxon>Insecta</taxon>
        <taxon>Pterygota</taxon>
        <taxon>Neoptera</taxon>
        <taxon>Endopterygota</taxon>
        <taxon>Hymenoptera</taxon>
        <taxon>Apocrita</taxon>
        <taxon>Aculeata</taxon>
        <taxon>Vespoidea</taxon>
        <taxon>Vespidae</taxon>
        <taxon>Vespinae</taxon>
        <taxon>Vespula</taxon>
    </lineage>
</organism>
<dbReference type="Pfam" id="PF02752">
    <property type="entry name" value="Arrestin_C"/>
    <property type="match status" value="2"/>
</dbReference>
<evidence type="ECO:0000313" key="4">
    <source>
        <dbReference type="EMBL" id="KAL2722060.1"/>
    </source>
</evidence>
<dbReference type="PANTHER" id="PTHR11188">
    <property type="entry name" value="ARRESTIN DOMAIN CONTAINING PROTEIN"/>
    <property type="match status" value="1"/>
</dbReference>
<comment type="similarity">
    <text evidence="1">Belongs to the arrestin family.</text>
</comment>
<sequence length="817" mass="92491">MSPRTFIVKYDRPNATYVPGEKITGCVIIILNESKSVRGVASVHWTTTRTENDINGKPVTVTDHHHATEKYFSIEQSLLRRSPENDRVELPEGQSEYYFSFQLPMNVPCSFEHEVGYIRYTAKAIVDIPWRFDWWTKTAFTVVAPFDLNSISHQCMGIDDETSKDYCCCCINKGSIHVRIKVPSLGYVPGQFIMTEVISDVKSSSINITKISTKLEEVITFYAHGSTKREEITIQKNQDDGPIGTHHQTNLKLYVPPIPPSNLDNCSIIQLKYRLRVHVHVSGMHKKIDKKYPIFIGTIPLFSSSWTPWTQTNDIQPSAPIINQEPSVSIPMPISIPGFVEPSGKITNLPSIPQPNFNESQTPNPSLPLGWNMPPPSYEECMQKANNIKDDDDSNSVYGADQPFAPRYPVFNFMFPHLKVYFKGEAHVHWSTGNGNDATLTGDHNATEKYFSIEQSLLKRSSEDEKIELPEGQSEYYFSFQLPMNIPCSFEHKMGYIRYTAKAIVDIPWRLNWWTKSAFTVITPFDLNAISYQCVGIDEETSKDFSCCCLNKGSINVRIKVPTLGYVPGQFITTEVISDIKSPNVNITKISTKLEEEIIFHAQSFTEKAEILLQKSQEDGPIGKRHHTNLKLYVPPLPPSNLEHCDIIELKYCLRVKVHVNGMHTKIDKKYPILIGTIPLFSSPYTSWIQVDDTQPTAPIIDHEPSESIAIKPIPISISGFAEPPSSVTDLSGITQPNFNEFQLTNQSIGRNMPPPSYEKCIQKADNIKDNDDTNFVHGADQPFAPRYPVFNFRNPCKSTQLNNLRLNSRIKLLAVY</sequence>
<dbReference type="SUPFAM" id="SSF81296">
    <property type="entry name" value="E set domains"/>
    <property type="match status" value="4"/>
</dbReference>
<protein>
    <submittedName>
        <fullName evidence="4">Arrestin domain-containing protein 17-like</fullName>
    </submittedName>
</protein>
<feature type="domain" description="Arrestin C-terminal-like" evidence="3">
    <location>
        <begin position="551"/>
        <end position="680"/>
    </location>
</feature>
<dbReference type="PANTHER" id="PTHR11188:SF176">
    <property type="entry name" value="ARRESTIN DOMAIN-CONTAINING PROTEIN 1"/>
    <property type="match status" value="1"/>
</dbReference>
<dbReference type="Gene3D" id="2.60.40.640">
    <property type="match status" value="4"/>
</dbReference>